<evidence type="ECO:0000259" key="11">
    <source>
        <dbReference type="PROSITE" id="PS50011"/>
    </source>
</evidence>
<keyword evidence="4" id="KW-0133">Cell shape</keyword>
<keyword evidence="7 10" id="KW-0472">Membrane</keyword>
<feature type="transmembrane region" description="Helical" evidence="10">
    <location>
        <begin position="382"/>
        <end position="404"/>
    </location>
</feature>
<feature type="region of interest" description="Disordered" evidence="9">
    <location>
        <begin position="985"/>
        <end position="1054"/>
    </location>
</feature>
<feature type="region of interest" description="Disordered" evidence="9">
    <location>
        <begin position="1085"/>
        <end position="1137"/>
    </location>
</feature>
<dbReference type="GO" id="GO:0008360">
    <property type="term" value="P:regulation of cell shape"/>
    <property type="evidence" value="ECO:0007669"/>
    <property type="project" value="UniProtKB-KW"/>
</dbReference>
<dbReference type="NCBIfam" id="TIGR01695">
    <property type="entry name" value="murJ_mviN"/>
    <property type="match status" value="1"/>
</dbReference>
<evidence type="ECO:0000256" key="5">
    <source>
        <dbReference type="ARBA" id="ARBA00022984"/>
    </source>
</evidence>
<dbReference type="SUPFAM" id="SSF56112">
    <property type="entry name" value="Protein kinase-like (PK-like)"/>
    <property type="match status" value="1"/>
</dbReference>
<dbReference type="GO" id="GO:0005886">
    <property type="term" value="C:plasma membrane"/>
    <property type="evidence" value="ECO:0007669"/>
    <property type="project" value="UniProtKB-SubCell"/>
</dbReference>
<feature type="region of interest" description="Disordered" evidence="9">
    <location>
        <begin position="617"/>
        <end position="636"/>
    </location>
</feature>
<organism evidence="12 13">
    <name type="scientific">Microlunatus phosphovorus (strain ATCC 700054 / DSM 10555 / JCM 9379 / NBRC 101784 / NCIMB 13414 / VKM Ac-1990 / NM-1)</name>
    <dbReference type="NCBI Taxonomy" id="1032480"/>
    <lineage>
        <taxon>Bacteria</taxon>
        <taxon>Bacillati</taxon>
        <taxon>Actinomycetota</taxon>
        <taxon>Actinomycetes</taxon>
        <taxon>Propionibacteriales</taxon>
        <taxon>Propionibacteriaceae</taxon>
        <taxon>Microlunatus</taxon>
    </lineage>
</organism>
<feature type="transmembrane region" description="Helical" evidence="10">
    <location>
        <begin position="513"/>
        <end position="534"/>
    </location>
</feature>
<evidence type="ECO:0000256" key="3">
    <source>
        <dbReference type="ARBA" id="ARBA00022692"/>
    </source>
</evidence>
<feature type="region of interest" description="Disordered" evidence="9">
    <location>
        <begin position="551"/>
        <end position="591"/>
    </location>
</feature>
<dbReference type="CDD" id="cd13123">
    <property type="entry name" value="MATE_MurJ_like"/>
    <property type="match status" value="1"/>
</dbReference>
<comment type="subcellular location">
    <subcellularLocation>
        <location evidence="1">Cell membrane</location>
        <topology evidence="1">Multi-pass membrane protein</topology>
    </subcellularLocation>
</comment>
<feature type="compositionally biased region" description="Low complexity" evidence="9">
    <location>
        <begin position="1085"/>
        <end position="1097"/>
    </location>
</feature>
<feature type="transmembrane region" description="Helical" evidence="10">
    <location>
        <begin position="347"/>
        <end position="370"/>
    </location>
</feature>
<keyword evidence="5" id="KW-0573">Peptidoglycan synthesis</keyword>
<dbReference type="AlphaFoldDB" id="F5XIU4"/>
<keyword evidence="13" id="KW-1185">Reference proteome</keyword>
<feature type="transmembrane region" description="Helical" evidence="10">
    <location>
        <begin position="180"/>
        <end position="202"/>
    </location>
</feature>
<dbReference type="GO" id="GO:0009252">
    <property type="term" value="P:peptidoglycan biosynthetic process"/>
    <property type="evidence" value="ECO:0007669"/>
    <property type="project" value="UniProtKB-KW"/>
</dbReference>
<reference evidence="12 13" key="1">
    <citation type="submission" date="2011-05" db="EMBL/GenBank/DDBJ databases">
        <title>Whole genome sequence of Microlunatus phosphovorus NM-1.</title>
        <authorList>
            <person name="Hosoyama A."/>
            <person name="Sasaki K."/>
            <person name="Harada T."/>
            <person name="Igarashi R."/>
            <person name="Kawakoshi A."/>
            <person name="Sasagawa M."/>
            <person name="Fukada J."/>
            <person name="Nakamura S."/>
            <person name="Katano Y."/>
            <person name="Hanada S."/>
            <person name="Kamagata Y."/>
            <person name="Nakamura N."/>
            <person name="Yamazaki S."/>
            <person name="Fujita N."/>
        </authorList>
    </citation>
    <scope>NUCLEOTIDE SEQUENCE [LARGE SCALE GENOMIC DNA]</scope>
    <source>
        <strain evidence="13">ATCC 700054 / DSM 10555 / JCM 9379 / NBRC 101784 / NCIMB 13414 / VKM Ac-1990 / NM-1</strain>
    </source>
</reference>
<feature type="transmembrane region" description="Helical" evidence="10">
    <location>
        <begin position="69"/>
        <end position="87"/>
    </location>
</feature>
<feature type="compositionally biased region" description="Polar residues" evidence="9">
    <location>
        <begin position="698"/>
        <end position="712"/>
    </location>
</feature>
<evidence type="ECO:0000256" key="7">
    <source>
        <dbReference type="ARBA" id="ARBA00023136"/>
    </source>
</evidence>
<feature type="compositionally biased region" description="Polar residues" evidence="9">
    <location>
        <begin position="1007"/>
        <end position="1024"/>
    </location>
</feature>
<dbReference type="HOGENOM" id="CLU_007144_0_0_11"/>
<dbReference type="Gene3D" id="2.60.120.260">
    <property type="entry name" value="Galactose-binding domain-like"/>
    <property type="match status" value="1"/>
</dbReference>
<dbReference type="InterPro" id="IPR000719">
    <property type="entry name" value="Prot_kinase_dom"/>
</dbReference>
<dbReference type="OrthoDB" id="9786339at2"/>
<evidence type="ECO:0000256" key="1">
    <source>
        <dbReference type="ARBA" id="ARBA00004651"/>
    </source>
</evidence>
<feature type="transmembrane region" description="Helical" evidence="10">
    <location>
        <begin position="20"/>
        <end position="49"/>
    </location>
</feature>
<dbReference type="InterPro" id="IPR008979">
    <property type="entry name" value="Galactose-bd-like_sf"/>
</dbReference>
<dbReference type="SUPFAM" id="SSF49785">
    <property type="entry name" value="Galactose-binding domain-like"/>
    <property type="match status" value="1"/>
</dbReference>
<dbReference type="eggNOG" id="COG0728">
    <property type="taxonomic scope" value="Bacteria"/>
</dbReference>
<dbReference type="eggNOG" id="COG3266">
    <property type="taxonomic scope" value="Bacteria"/>
</dbReference>
<dbReference type="RefSeq" id="WP_013866144.1">
    <property type="nucleotide sequence ID" value="NC_015635.1"/>
</dbReference>
<dbReference type="Pfam" id="PF03023">
    <property type="entry name" value="MurJ"/>
    <property type="match status" value="1"/>
</dbReference>
<gene>
    <name evidence="12" type="ordered locus">MLP_53180</name>
</gene>
<evidence type="ECO:0000256" key="8">
    <source>
        <dbReference type="ARBA" id="ARBA00023170"/>
    </source>
</evidence>
<evidence type="ECO:0000313" key="13">
    <source>
        <dbReference type="Proteomes" id="UP000007947"/>
    </source>
</evidence>
<feature type="transmembrane region" description="Helical" evidence="10">
    <location>
        <begin position="262"/>
        <end position="280"/>
    </location>
</feature>
<dbReference type="PROSITE" id="PS50011">
    <property type="entry name" value="PROTEIN_KINASE_DOM"/>
    <property type="match status" value="1"/>
</dbReference>
<dbReference type="eggNOG" id="COG0515">
    <property type="taxonomic scope" value="Bacteria"/>
</dbReference>
<feature type="transmembrane region" description="Helical" evidence="10">
    <location>
        <begin position="443"/>
        <end position="464"/>
    </location>
</feature>
<dbReference type="STRING" id="1032480.MLP_53180"/>
<proteinExistence type="predicted"/>
<accession>F5XIU4</accession>
<dbReference type="CDD" id="cd13973">
    <property type="entry name" value="PK_MviN-like"/>
    <property type="match status" value="1"/>
</dbReference>
<evidence type="ECO:0000256" key="9">
    <source>
        <dbReference type="SAM" id="MobiDB-lite"/>
    </source>
</evidence>
<dbReference type="InterPro" id="IPR051050">
    <property type="entry name" value="Lipid_II_flippase_MurJ/MviN"/>
</dbReference>
<feature type="region of interest" description="Disordered" evidence="9">
    <location>
        <begin position="642"/>
        <end position="712"/>
    </location>
</feature>
<dbReference type="GO" id="GO:0015648">
    <property type="term" value="F:lipid-linked peptidoglycan transporter activity"/>
    <property type="evidence" value="ECO:0007669"/>
    <property type="project" value="TreeGrafter"/>
</dbReference>
<dbReference type="Gene3D" id="3.30.200.20">
    <property type="entry name" value="Phosphorylase Kinase, domain 1"/>
    <property type="match status" value="1"/>
</dbReference>
<feature type="transmembrane region" description="Helical" evidence="10">
    <location>
        <begin position="300"/>
        <end position="326"/>
    </location>
</feature>
<name>F5XIU4_MICPN</name>
<evidence type="ECO:0000256" key="2">
    <source>
        <dbReference type="ARBA" id="ARBA00022475"/>
    </source>
</evidence>
<evidence type="ECO:0000256" key="10">
    <source>
        <dbReference type="SAM" id="Phobius"/>
    </source>
</evidence>
<keyword evidence="6 10" id="KW-1133">Transmembrane helix</keyword>
<dbReference type="GO" id="GO:0005524">
    <property type="term" value="F:ATP binding"/>
    <property type="evidence" value="ECO:0007669"/>
    <property type="project" value="InterPro"/>
</dbReference>
<dbReference type="PRINTS" id="PR01806">
    <property type="entry name" value="VIRFACTRMVIN"/>
</dbReference>
<dbReference type="GO" id="GO:0004672">
    <property type="term" value="F:protein kinase activity"/>
    <property type="evidence" value="ECO:0007669"/>
    <property type="project" value="InterPro"/>
</dbReference>
<dbReference type="InterPro" id="IPR004268">
    <property type="entry name" value="MurJ"/>
</dbReference>
<dbReference type="KEGG" id="mph:MLP_53180"/>
<keyword evidence="8" id="KW-0675">Receptor</keyword>
<feature type="transmembrane region" description="Helical" evidence="10">
    <location>
        <begin position="107"/>
        <end position="127"/>
    </location>
</feature>
<feature type="transmembrane region" description="Helical" evidence="10">
    <location>
        <begin position="147"/>
        <end position="168"/>
    </location>
</feature>
<feature type="transmembrane region" description="Helical" evidence="10">
    <location>
        <begin position="1058"/>
        <end position="1080"/>
    </location>
</feature>
<keyword evidence="3 10" id="KW-0812">Transmembrane</keyword>
<sequence>MSEAEAVETRPSDRQARHRLISSGAIMAAGTAVSRMMGFGRFVLLVFLFGNGTRQADMFTLANTVPNSMYILLAGGILNTVLVPQIVRAVKSDSDRGEAYTNRIMTLGLIGLFIITLALTLASPWIISLYSAGDWKDPVVAAQYQSMVALAYYCMPQVFFYGAFVLAGQVLNSRDKFGPMMWAPIANNVVSIAVLLLFWIVFGQSDTAAAFTPGQEALLGIGSTVGVAAQAAILVPYLRAVGFHFQPRFDFKGTGLGHTVRLAKWVLGYVLVTQLALVVINKVATGATIHGGGGGLAAYGYAYAIWILPHSLITVSLATAMLPSASRLAAAGDLKGVAEETTRTMRLALSVLVPTSVAFVVLGLPIAQLVFGFGKGAADWQYTGYALMALGIGLVPFTLQYVCLRAFYALENTKTPFAIQVVIATANVVIGVGLVIYLDSNPLVAAALALGYSLAYVIGVLLSFRKLRSSLPALSLRPILALVVRTGLASIPAGLAAWLVVRFVAADSQLLRAATLAIAGLLAIGLYVVAARILRIREVTDIVGAVRRRNRQGGNAAKPGGPGVSATDDPTAGATEEAVGSAGSSGTEGKRTVATAVRANSPDQDDVGDSTLIRQAGSPSIRASADPTPMAGPIENVDPMVTFAGASTMPGPASAPPSAPGPTDVLGGISTTGSQHHDAGDADSADPLVGPEPGATGDSLTPDASPSTLPRITTSAGTVLGYRYRMEELLAESSRTVTWRAFDLVLSRSVVVHLLAPLDPQAPEILETARQAALAVDSRFLRVLDAIYSDDPEQGSYVVCEYAVGRSLEVLLSHGPLSGLEAAWVVREVADALSGVHGLGLYHQRINPDTVILTPDGHVKISGLLIEAALRPAPGNALPRAADLSSEHLDVLDLGRLLYACLVSRWPGGPAFSLPGAPVAGRHLMSPRQVRAGVSPTLDVVCDQILGDPPRHRAERLITANDVVNALTKVLGTADASADLERRLRQPIPKVTSTPPITIPAHARSAGSVTSPIPRSATSPSQQEDSVRVTLIRQPTPPPPSRPLRKPTKPGPAQPRRWMALIAAMGLLLLATGITSAVVLNQRQGAAPSDQSPSASQPNPPASSGPLQITGARAFDPQGDPPNDENNGDAKLAIDGDPKTRWTTVRYLGTPKLGGLKRGVGLIVDLGKPVPVSQVNLRLSGKGTNVQIRVPKTDPATVTKPPMKSDSQWRTVGSQAKAGSSASIKLKAPETTRFVLVYLTSLPKEGGGYRGGIYEVEVV</sequence>
<keyword evidence="2" id="KW-1003">Cell membrane</keyword>
<feature type="domain" description="Protein kinase" evidence="11">
    <location>
        <begin position="724"/>
        <end position="1059"/>
    </location>
</feature>
<evidence type="ECO:0000313" key="12">
    <source>
        <dbReference type="EMBL" id="BAK38332.1"/>
    </source>
</evidence>
<feature type="transmembrane region" description="Helical" evidence="10">
    <location>
        <begin position="416"/>
        <end position="437"/>
    </location>
</feature>
<dbReference type="InterPro" id="IPR011009">
    <property type="entry name" value="Kinase-like_dom_sf"/>
</dbReference>
<evidence type="ECO:0000256" key="4">
    <source>
        <dbReference type="ARBA" id="ARBA00022960"/>
    </source>
</evidence>
<feature type="transmembrane region" description="Helical" evidence="10">
    <location>
        <begin position="476"/>
        <end position="501"/>
    </location>
</feature>
<evidence type="ECO:0000256" key="6">
    <source>
        <dbReference type="ARBA" id="ARBA00022989"/>
    </source>
</evidence>
<dbReference type="EMBL" id="AP012204">
    <property type="protein sequence ID" value="BAK38332.1"/>
    <property type="molecule type" value="Genomic_DNA"/>
</dbReference>
<dbReference type="GO" id="GO:0034204">
    <property type="term" value="P:lipid translocation"/>
    <property type="evidence" value="ECO:0007669"/>
    <property type="project" value="TreeGrafter"/>
</dbReference>
<dbReference type="Gene3D" id="1.10.510.10">
    <property type="entry name" value="Transferase(Phosphotransferase) domain 1"/>
    <property type="match status" value="1"/>
</dbReference>
<dbReference type="PANTHER" id="PTHR47019:SF1">
    <property type="entry name" value="LIPID II FLIPPASE MURJ"/>
    <property type="match status" value="1"/>
</dbReference>
<protein>
    <recommendedName>
        <fullName evidence="11">Protein kinase domain-containing protein</fullName>
    </recommendedName>
</protein>
<dbReference type="Proteomes" id="UP000007947">
    <property type="component" value="Chromosome"/>
</dbReference>
<feature type="transmembrane region" description="Helical" evidence="10">
    <location>
        <begin position="217"/>
        <end position="241"/>
    </location>
</feature>
<dbReference type="PANTHER" id="PTHR47019">
    <property type="entry name" value="LIPID II FLIPPASE MURJ"/>
    <property type="match status" value="1"/>
</dbReference>